<name>A0AAD7ZS78_DIPPU</name>
<evidence type="ECO:0008006" key="3">
    <source>
        <dbReference type="Google" id="ProtNLM"/>
    </source>
</evidence>
<keyword evidence="2" id="KW-1185">Reference proteome</keyword>
<feature type="non-terminal residue" evidence="1">
    <location>
        <position position="1"/>
    </location>
</feature>
<sequence>DLPEALRTNCEKCSDRQKKMVRKAANYLIKEKPNDWEKIAKKYDPDHQYSAQFRKFLKEE</sequence>
<dbReference type="Proteomes" id="UP001233999">
    <property type="component" value="Unassembled WGS sequence"/>
</dbReference>
<organism evidence="1 2">
    <name type="scientific">Diploptera punctata</name>
    <name type="common">Pacific beetle cockroach</name>
    <dbReference type="NCBI Taxonomy" id="6984"/>
    <lineage>
        <taxon>Eukaryota</taxon>
        <taxon>Metazoa</taxon>
        <taxon>Ecdysozoa</taxon>
        <taxon>Arthropoda</taxon>
        <taxon>Hexapoda</taxon>
        <taxon>Insecta</taxon>
        <taxon>Pterygota</taxon>
        <taxon>Neoptera</taxon>
        <taxon>Polyneoptera</taxon>
        <taxon>Dictyoptera</taxon>
        <taxon>Blattodea</taxon>
        <taxon>Blaberoidea</taxon>
        <taxon>Blaberidae</taxon>
        <taxon>Diplopterinae</taxon>
        <taxon>Diploptera</taxon>
    </lineage>
</organism>
<dbReference type="InterPro" id="IPR036682">
    <property type="entry name" value="OS_D_A10/PebIII_sf"/>
</dbReference>
<dbReference type="PANTHER" id="PTHR11257:SF12">
    <property type="entry name" value="EJACULATORY BULB-SPECIFIC PROTEIN 3-RELATED"/>
    <property type="match status" value="1"/>
</dbReference>
<dbReference type="Gene3D" id="1.10.2080.10">
    <property type="entry name" value="Insect odorant-binding protein A10/Ejaculatory bulb-specific protein 3"/>
    <property type="match status" value="1"/>
</dbReference>
<dbReference type="InterPro" id="IPR005055">
    <property type="entry name" value="A10/PebIII"/>
</dbReference>
<comment type="caution">
    <text evidence="1">The sequence shown here is derived from an EMBL/GenBank/DDBJ whole genome shotgun (WGS) entry which is preliminary data.</text>
</comment>
<evidence type="ECO:0000313" key="1">
    <source>
        <dbReference type="EMBL" id="KAJ9585920.1"/>
    </source>
</evidence>
<dbReference type="AlphaFoldDB" id="A0AAD7ZS78"/>
<dbReference type="SUPFAM" id="SSF100910">
    <property type="entry name" value="Chemosensory protein Csp2"/>
    <property type="match status" value="1"/>
</dbReference>
<accession>A0AAD7ZS78</accession>
<reference evidence="1" key="2">
    <citation type="submission" date="2023-05" db="EMBL/GenBank/DDBJ databases">
        <authorList>
            <person name="Fouks B."/>
        </authorList>
    </citation>
    <scope>NUCLEOTIDE SEQUENCE</scope>
    <source>
        <strain evidence="1">Stay&amp;Tobe</strain>
        <tissue evidence="1">Testes</tissue>
    </source>
</reference>
<dbReference type="EMBL" id="JASPKZ010007235">
    <property type="protein sequence ID" value="KAJ9585920.1"/>
    <property type="molecule type" value="Genomic_DNA"/>
</dbReference>
<dbReference type="Pfam" id="PF03392">
    <property type="entry name" value="OS-D"/>
    <property type="match status" value="1"/>
</dbReference>
<proteinExistence type="predicted"/>
<dbReference type="PANTHER" id="PTHR11257">
    <property type="entry name" value="CHEMOSENSORY PROTEIN-RELATED"/>
    <property type="match status" value="1"/>
</dbReference>
<reference evidence="1" key="1">
    <citation type="journal article" date="2023" name="IScience">
        <title>Live-bearing cockroach genome reveals convergent evolutionary mechanisms linked to viviparity in insects and beyond.</title>
        <authorList>
            <person name="Fouks B."/>
            <person name="Harrison M.C."/>
            <person name="Mikhailova A.A."/>
            <person name="Marchal E."/>
            <person name="English S."/>
            <person name="Carruthers M."/>
            <person name="Jennings E.C."/>
            <person name="Chiamaka E.L."/>
            <person name="Frigard R.A."/>
            <person name="Pippel M."/>
            <person name="Attardo G.M."/>
            <person name="Benoit J.B."/>
            <person name="Bornberg-Bauer E."/>
            <person name="Tobe S.S."/>
        </authorList>
    </citation>
    <scope>NUCLEOTIDE SEQUENCE</scope>
    <source>
        <strain evidence="1">Stay&amp;Tobe</strain>
    </source>
</reference>
<protein>
    <recommendedName>
        <fullName evidence="3">Chemosensory protein</fullName>
    </recommendedName>
</protein>
<gene>
    <name evidence="1" type="ORF">L9F63_020428</name>
</gene>
<evidence type="ECO:0000313" key="2">
    <source>
        <dbReference type="Proteomes" id="UP001233999"/>
    </source>
</evidence>